<feature type="domain" description="Spore germination protein N-terminal" evidence="9">
    <location>
        <begin position="23"/>
        <end position="202"/>
    </location>
</feature>
<keyword evidence="4" id="KW-0732">Signal</keyword>
<keyword evidence="7" id="KW-0449">Lipoprotein</keyword>
<dbReference type="PROSITE" id="PS51257">
    <property type="entry name" value="PROKAR_LIPOPROTEIN"/>
    <property type="match status" value="1"/>
</dbReference>
<evidence type="ECO:0000256" key="7">
    <source>
        <dbReference type="ARBA" id="ARBA00023288"/>
    </source>
</evidence>
<dbReference type="PANTHER" id="PTHR35789:SF1">
    <property type="entry name" value="SPORE GERMINATION PROTEIN B3"/>
    <property type="match status" value="1"/>
</dbReference>
<dbReference type="PANTHER" id="PTHR35789">
    <property type="entry name" value="SPORE GERMINATION PROTEIN B3"/>
    <property type="match status" value="1"/>
</dbReference>
<protein>
    <submittedName>
        <fullName evidence="10">Spore gernimation protein GerC</fullName>
    </submittedName>
</protein>
<evidence type="ECO:0000256" key="6">
    <source>
        <dbReference type="ARBA" id="ARBA00023139"/>
    </source>
</evidence>
<evidence type="ECO:0000256" key="2">
    <source>
        <dbReference type="ARBA" id="ARBA00007886"/>
    </source>
</evidence>
<accession>A0A1B2DTU4</accession>
<dbReference type="Pfam" id="PF25198">
    <property type="entry name" value="Spore_GerAC_N"/>
    <property type="match status" value="1"/>
</dbReference>
<dbReference type="Gene3D" id="3.30.300.210">
    <property type="entry name" value="Nutrient germinant receptor protein C, domain 3"/>
    <property type="match status" value="1"/>
</dbReference>
<dbReference type="NCBIfam" id="TIGR02887">
    <property type="entry name" value="spore_ger_x_C"/>
    <property type="match status" value="1"/>
</dbReference>
<dbReference type="RefSeq" id="WP_099476315.1">
    <property type="nucleotide sequence ID" value="NZ_CP016809.1"/>
</dbReference>
<evidence type="ECO:0000259" key="8">
    <source>
        <dbReference type="Pfam" id="PF05504"/>
    </source>
</evidence>
<feature type="domain" description="Spore germination GerAC-like C-terminal" evidence="8">
    <location>
        <begin position="230"/>
        <end position="392"/>
    </location>
</feature>
<reference evidence="10" key="1">
    <citation type="submission" date="2016-08" db="EMBL/GenBank/DDBJ databases">
        <title>Complete Genome Seqeunce of Paenibacillus sp. nov. IHBB 9852 from high altitute lake of Indian trans-Himalayas.</title>
        <authorList>
            <person name="Kiran S."/>
            <person name="Swarnkar M.K."/>
            <person name="Rana A."/>
            <person name="Tewari R."/>
            <person name="Gulati A."/>
        </authorList>
    </citation>
    <scope>NUCLEOTIDE SEQUENCE [LARGE SCALE GENOMIC DNA]</scope>
    <source>
        <strain evidence="10">IHBB 9852</strain>
    </source>
</reference>
<evidence type="ECO:0000313" key="10">
    <source>
        <dbReference type="EMBL" id="ANY71134.1"/>
    </source>
</evidence>
<sequence>MGRIRLFPIIMLIFPLLLVGCWDSNELNSLSFVSATAIDRDEDQKQWIISFQVVIPQAIATQTGGGVGGSQSPVTIFSTRGRTIREAMQNASLETSRTLFFGHNSVMIMNESVARSDGVKQILDFFLRPIESRETMSVLLTKEKASDLLEVFIPLEKINGNAIQRVIEQSHDNLSQVQNISLIDFATMVANPFTDGKVPEVRISGDKQAQSSLDALKSSRSEAVIKLGDLGVFRRDKLIGWMNRRESRGVAWLSNDVKRMIIVFPCDEKNPAQLSSYRVIRASTQLEPKLKADGITLDVRVKTEGVIDEMSCPKKLRDPEVIKGLERVIEDEIKEEIQAAWSKMRELNVDVAGIRNAIHRKQPAAWERLSQSKRPLEQIDIRLHINTSIENTNMLYQPFSNMLEPNKK</sequence>
<gene>
    <name evidence="10" type="ORF">BBD41_00165</name>
</gene>
<organism evidence="10">
    <name type="scientific">Paenibacillus ihbetae</name>
    <dbReference type="NCBI Taxonomy" id="1870820"/>
    <lineage>
        <taxon>Bacteria</taxon>
        <taxon>Bacillati</taxon>
        <taxon>Bacillota</taxon>
        <taxon>Bacilli</taxon>
        <taxon>Bacillales</taxon>
        <taxon>Paenibacillaceae</taxon>
        <taxon>Paenibacillus</taxon>
    </lineage>
</organism>
<dbReference type="InterPro" id="IPR038501">
    <property type="entry name" value="Spore_GerAC_C_sf"/>
</dbReference>
<comment type="similarity">
    <text evidence="2">Belongs to the GerABKC lipoprotein family.</text>
</comment>
<dbReference type="KEGG" id="pib:BBD41_00165"/>
<keyword evidence="6" id="KW-0564">Palmitate</keyword>
<dbReference type="AlphaFoldDB" id="A0A1B2DTU4"/>
<evidence type="ECO:0000259" key="9">
    <source>
        <dbReference type="Pfam" id="PF25198"/>
    </source>
</evidence>
<name>A0A1B2DTU4_9BACL</name>
<dbReference type="GO" id="GO:0009847">
    <property type="term" value="P:spore germination"/>
    <property type="evidence" value="ECO:0007669"/>
    <property type="project" value="InterPro"/>
</dbReference>
<keyword evidence="3" id="KW-0309">Germination</keyword>
<dbReference type="GO" id="GO:0016020">
    <property type="term" value="C:membrane"/>
    <property type="evidence" value="ECO:0007669"/>
    <property type="project" value="UniProtKB-SubCell"/>
</dbReference>
<dbReference type="Gene3D" id="6.20.190.10">
    <property type="entry name" value="Nutrient germinant receptor protein C, domain 1"/>
    <property type="match status" value="1"/>
</dbReference>
<dbReference type="Pfam" id="PF05504">
    <property type="entry name" value="Spore_GerAC"/>
    <property type="match status" value="1"/>
</dbReference>
<evidence type="ECO:0000256" key="5">
    <source>
        <dbReference type="ARBA" id="ARBA00023136"/>
    </source>
</evidence>
<evidence type="ECO:0000256" key="4">
    <source>
        <dbReference type="ARBA" id="ARBA00022729"/>
    </source>
</evidence>
<evidence type="ECO:0000256" key="3">
    <source>
        <dbReference type="ARBA" id="ARBA00022544"/>
    </source>
</evidence>
<keyword evidence="5" id="KW-0472">Membrane</keyword>
<comment type="subcellular location">
    <subcellularLocation>
        <location evidence="1">Membrane</location>
        <topology evidence="1">Lipid-anchor</topology>
    </subcellularLocation>
</comment>
<dbReference type="InterPro" id="IPR057336">
    <property type="entry name" value="GerAC_N"/>
</dbReference>
<proteinExistence type="inferred from homology"/>
<evidence type="ECO:0000256" key="1">
    <source>
        <dbReference type="ARBA" id="ARBA00004635"/>
    </source>
</evidence>
<dbReference type="InterPro" id="IPR046953">
    <property type="entry name" value="Spore_GerAC-like_C"/>
</dbReference>
<dbReference type="InterPro" id="IPR008844">
    <property type="entry name" value="Spore_GerAC-like"/>
</dbReference>
<dbReference type="EMBL" id="CP016809">
    <property type="protein sequence ID" value="ANY71134.1"/>
    <property type="molecule type" value="Genomic_DNA"/>
</dbReference>